<organism evidence="1">
    <name type="scientific">Anguilla anguilla</name>
    <name type="common">European freshwater eel</name>
    <name type="synonym">Muraena anguilla</name>
    <dbReference type="NCBI Taxonomy" id="7936"/>
    <lineage>
        <taxon>Eukaryota</taxon>
        <taxon>Metazoa</taxon>
        <taxon>Chordata</taxon>
        <taxon>Craniata</taxon>
        <taxon>Vertebrata</taxon>
        <taxon>Euteleostomi</taxon>
        <taxon>Actinopterygii</taxon>
        <taxon>Neopterygii</taxon>
        <taxon>Teleostei</taxon>
        <taxon>Anguilliformes</taxon>
        <taxon>Anguillidae</taxon>
        <taxon>Anguilla</taxon>
    </lineage>
</organism>
<dbReference type="AlphaFoldDB" id="A0A0E9RSX8"/>
<name>A0A0E9RSX8_ANGAN</name>
<sequence length="22" mass="2507">MSEKILSHGLSSYNWSLTLLIN</sequence>
<accession>A0A0E9RSX8</accession>
<reference evidence="1" key="2">
    <citation type="journal article" date="2015" name="Fish Shellfish Immunol.">
        <title>Early steps in the European eel (Anguilla anguilla)-Vibrio vulnificus interaction in the gills: Role of the RtxA13 toxin.</title>
        <authorList>
            <person name="Callol A."/>
            <person name="Pajuelo D."/>
            <person name="Ebbesson L."/>
            <person name="Teles M."/>
            <person name="MacKenzie S."/>
            <person name="Amaro C."/>
        </authorList>
    </citation>
    <scope>NUCLEOTIDE SEQUENCE</scope>
</reference>
<proteinExistence type="predicted"/>
<evidence type="ECO:0000313" key="1">
    <source>
        <dbReference type="EMBL" id="JAH32249.1"/>
    </source>
</evidence>
<reference evidence="1" key="1">
    <citation type="submission" date="2014-11" db="EMBL/GenBank/DDBJ databases">
        <authorList>
            <person name="Amaro Gonzalez C."/>
        </authorList>
    </citation>
    <scope>NUCLEOTIDE SEQUENCE</scope>
</reference>
<dbReference type="EMBL" id="GBXM01076328">
    <property type="protein sequence ID" value="JAH32249.1"/>
    <property type="molecule type" value="Transcribed_RNA"/>
</dbReference>
<protein>
    <submittedName>
        <fullName evidence="1">Uncharacterized protein</fullName>
    </submittedName>
</protein>